<sequence>MNKINKVDEYQVINSPFKWVGGKSRLRNQIVALIPEHTCYVELFAGAAWVLFAKPPSKVEILNDIDTELVNFFRVVKYQPEEFIRSFEWDLVSRDEFERLANIDISTLTEIERAHRFYYIIMAGWGGELHYPRFQTSITDGGHGNRLIGALKYLKERIEPVYERLHKVIIENLDWKACFERYDRSKTVMYIDPPYPNNGCNYLYNMRNWDEHRQLAEYLSNAKCQWILSSYDIPEIHSLYHNFHIIPVQSYSGMRVKKDDTSRILNKEVLVTNFEVQQIHHQEIEVGQMLLLENALAYGDSYSA</sequence>
<dbReference type="PANTHER" id="PTHR30481:SF4">
    <property type="entry name" value="SITE-SPECIFIC DNA-METHYLTRANSFERASE (ADENINE-SPECIFIC)"/>
    <property type="match status" value="1"/>
</dbReference>
<keyword evidence="3 8" id="KW-0489">Methyltransferase</keyword>
<dbReference type="AlphaFoldDB" id="A0A081C637"/>
<evidence type="ECO:0000313" key="8">
    <source>
        <dbReference type="EMBL" id="GAK60042.1"/>
    </source>
</evidence>
<dbReference type="EC" id="2.1.1.72" evidence="2"/>
<comment type="similarity">
    <text evidence="1">Belongs to the N(4)/N(6)-methyltransferase family.</text>
</comment>
<dbReference type="eggNOG" id="COG0338">
    <property type="taxonomic scope" value="Bacteria"/>
</dbReference>
<evidence type="ECO:0000256" key="6">
    <source>
        <dbReference type="ARBA" id="ARBA00047942"/>
    </source>
</evidence>
<gene>
    <name evidence="8" type="ORF">U27_07029</name>
</gene>
<evidence type="ECO:0000256" key="5">
    <source>
        <dbReference type="ARBA" id="ARBA00022691"/>
    </source>
</evidence>
<feature type="binding site" evidence="7">
    <location>
        <position position="19"/>
    </location>
    <ligand>
        <name>S-adenosyl-L-methionine</name>
        <dbReference type="ChEBI" id="CHEBI:59789"/>
    </ligand>
</feature>
<dbReference type="GO" id="GO:0006298">
    <property type="term" value="P:mismatch repair"/>
    <property type="evidence" value="ECO:0007669"/>
    <property type="project" value="TreeGrafter"/>
</dbReference>
<dbReference type="InterPro" id="IPR012327">
    <property type="entry name" value="MeTrfase_D12"/>
</dbReference>
<protein>
    <recommendedName>
        <fullName evidence="2">site-specific DNA-methyltransferase (adenine-specific)</fullName>
        <ecNumber evidence="2">2.1.1.72</ecNumber>
    </recommendedName>
</protein>
<evidence type="ECO:0000256" key="3">
    <source>
        <dbReference type="ARBA" id="ARBA00022603"/>
    </source>
</evidence>
<keyword evidence="4 8" id="KW-0808">Transferase</keyword>
<dbReference type="Gene3D" id="1.10.1020.10">
    <property type="entry name" value="Adenine-specific Methyltransferase, Domain 2"/>
    <property type="match status" value="1"/>
</dbReference>
<dbReference type="GO" id="GO:0032259">
    <property type="term" value="P:methylation"/>
    <property type="evidence" value="ECO:0007669"/>
    <property type="project" value="UniProtKB-KW"/>
</dbReference>
<dbReference type="GO" id="GO:0009007">
    <property type="term" value="F:site-specific DNA-methyltransferase (adenine-specific) activity"/>
    <property type="evidence" value="ECO:0007669"/>
    <property type="project" value="UniProtKB-EC"/>
</dbReference>
<reference evidence="8" key="1">
    <citation type="journal article" date="2015" name="PeerJ">
        <title>First genomic representation of candidate bacterial phylum KSB3 points to enhanced environmental sensing as a trigger of wastewater bulking.</title>
        <authorList>
            <person name="Sekiguchi Y."/>
            <person name="Ohashi A."/>
            <person name="Parks D.H."/>
            <person name="Yamauchi T."/>
            <person name="Tyson G.W."/>
            <person name="Hugenholtz P."/>
        </authorList>
    </citation>
    <scope>NUCLEOTIDE SEQUENCE [LARGE SCALE GENOMIC DNA]</scope>
</reference>
<evidence type="ECO:0000313" key="9">
    <source>
        <dbReference type="Proteomes" id="UP000030661"/>
    </source>
</evidence>
<dbReference type="PRINTS" id="PR00505">
    <property type="entry name" value="D12N6MTFRASE"/>
</dbReference>
<evidence type="ECO:0000256" key="1">
    <source>
        <dbReference type="ARBA" id="ARBA00006594"/>
    </source>
</evidence>
<dbReference type="PIRSF" id="PIRSF000398">
    <property type="entry name" value="M_m6A_EcoRV"/>
    <property type="match status" value="1"/>
</dbReference>
<dbReference type="Proteomes" id="UP000030661">
    <property type="component" value="Unassembled WGS sequence"/>
</dbReference>
<dbReference type="HOGENOM" id="CLU_063430_1_0_0"/>
<dbReference type="InterPro" id="IPR012263">
    <property type="entry name" value="M_m6A_EcoRV"/>
</dbReference>
<name>A0A081C637_VECG1</name>
<dbReference type="GO" id="GO:0009307">
    <property type="term" value="P:DNA restriction-modification system"/>
    <property type="evidence" value="ECO:0007669"/>
    <property type="project" value="InterPro"/>
</dbReference>
<feature type="binding site" evidence="7">
    <location>
        <position position="23"/>
    </location>
    <ligand>
        <name>S-adenosyl-L-methionine</name>
        <dbReference type="ChEBI" id="CHEBI:59789"/>
    </ligand>
</feature>
<dbReference type="EMBL" id="DF820471">
    <property type="protein sequence ID" value="GAK60042.1"/>
    <property type="molecule type" value="Genomic_DNA"/>
</dbReference>
<dbReference type="PANTHER" id="PTHR30481">
    <property type="entry name" value="DNA ADENINE METHYLASE"/>
    <property type="match status" value="1"/>
</dbReference>
<evidence type="ECO:0000256" key="7">
    <source>
        <dbReference type="PIRSR" id="PIRSR000398-1"/>
    </source>
</evidence>
<keyword evidence="9" id="KW-1185">Reference proteome</keyword>
<evidence type="ECO:0000256" key="2">
    <source>
        <dbReference type="ARBA" id="ARBA00011900"/>
    </source>
</evidence>
<feature type="binding site" evidence="7">
    <location>
        <position position="64"/>
    </location>
    <ligand>
        <name>S-adenosyl-L-methionine</name>
        <dbReference type="ChEBI" id="CHEBI:59789"/>
    </ligand>
</feature>
<dbReference type="Gene3D" id="3.40.50.150">
    <property type="entry name" value="Vaccinia Virus protein VP39"/>
    <property type="match status" value="1"/>
</dbReference>
<evidence type="ECO:0000256" key="4">
    <source>
        <dbReference type="ARBA" id="ARBA00022679"/>
    </source>
</evidence>
<dbReference type="InterPro" id="IPR029063">
    <property type="entry name" value="SAM-dependent_MTases_sf"/>
</dbReference>
<dbReference type="SUPFAM" id="SSF53335">
    <property type="entry name" value="S-adenosyl-L-methionine-dependent methyltransferases"/>
    <property type="match status" value="1"/>
</dbReference>
<comment type="catalytic activity">
    <reaction evidence="6">
        <text>a 2'-deoxyadenosine in DNA + S-adenosyl-L-methionine = an N(6)-methyl-2'-deoxyadenosine in DNA + S-adenosyl-L-homocysteine + H(+)</text>
        <dbReference type="Rhea" id="RHEA:15197"/>
        <dbReference type="Rhea" id="RHEA-COMP:12418"/>
        <dbReference type="Rhea" id="RHEA-COMP:12419"/>
        <dbReference type="ChEBI" id="CHEBI:15378"/>
        <dbReference type="ChEBI" id="CHEBI:57856"/>
        <dbReference type="ChEBI" id="CHEBI:59789"/>
        <dbReference type="ChEBI" id="CHEBI:90615"/>
        <dbReference type="ChEBI" id="CHEBI:90616"/>
        <dbReference type="EC" id="2.1.1.72"/>
    </reaction>
</comment>
<dbReference type="GO" id="GO:0043565">
    <property type="term" value="F:sequence-specific DNA binding"/>
    <property type="evidence" value="ECO:0007669"/>
    <property type="project" value="TreeGrafter"/>
</dbReference>
<organism evidence="8">
    <name type="scientific">Vecturithrix granuli</name>
    <dbReference type="NCBI Taxonomy" id="1499967"/>
    <lineage>
        <taxon>Bacteria</taxon>
        <taxon>Candidatus Moduliflexota</taxon>
        <taxon>Candidatus Vecturitrichia</taxon>
        <taxon>Candidatus Vecturitrichales</taxon>
        <taxon>Candidatus Vecturitrichaceae</taxon>
        <taxon>Candidatus Vecturithrix</taxon>
    </lineage>
</organism>
<accession>A0A081C637</accession>
<dbReference type="Pfam" id="PF02086">
    <property type="entry name" value="MethyltransfD12"/>
    <property type="match status" value="1"/>
</dbReference>
<feature type="binding site" evidence="7">
    <location>
        <position position="192"/>
    </location>
    <ligand>
        <name>S-adenosyl-L-methionine</name>
        <dbReference type="ChEBI" id="CHEBI:59789"/>
    </ligand>
</feature>
<keyword evidence="5" id="KW-0949">S-adenosyl-L-methionine</keyword>
<dbReference type="STRING" id="1499967.U27_07029"/>
<proteinExistence type="inferred from homology"/>
<dbReference type="GO" id="GO:1904047">
    <property type="term" value="F:S-adenosyl-L-methionine binding"/>
    <property type="evidence" value="ECO:0007669"/>
    <property type="project" value="TreeGrafter"/>
</dbReference>
<dbReference type="InterPro" id="IPR023095">
    <property type="entry name" value="Ade_MeTrfase_dom_2"/>
</dbReference>